<feature type="domain" description="C2H2-type" evidence="9">
    <location>
        <begin position="504"/>
        <end position="531"/>
    </location>
</feature>
<feature type="compositionally biased region" description="Polar residues" evidence="8">
    <location>
        <begin position="653"/>
        <end position="667"/>
    </location>
</feature>
<reference evidence="10" key="1">
    <citation type="submission" date="2021-02" db="EMBL/GenBank/DDBJ databases">
        <title>Genome sequence Cadophora malorum strain M34.</title>
        <authorList>
            <person name="Stefanovic E."/>
            <person name="Vu D."/>
            <person name="Scully C."/>
            <person name="Dijksterhuis J."/>
            <person name="Roader J."/>
            <person name="Houbraken J."/>
        </authorList>
    </citation>
    <scope>NUCLEOTIDE SEQUENCE</scope>
    <source>
        <strain evidence="10">M34</strain>
    </source>
</reference>
<evidence type="ECO:0000256" key="7">
    <source>
        <dbReference type="ARBA" id="ARBA00023242"/>
    </source>
</evidence>
<dbReference type="InterPro" id="IPR013087">
    <property type="entry name" value="Znf_C2H2_type"/>
</dbReference>
<organism evidence="10 11">
    <name type="scientific">Cadophora malorum</name>
    <dbReference type="NCBI Taxonomy" id="108018"/>
    <lineage>
        <taxon>Eukaryota</taxon>
        <taxon>Fungi</taxon>
        <taxon>Dikarya</taxon>
        <taxon>Ascomycota</taxon>
        <taxon>Pezizomycotina</taxon>
        <taxon>Leotiomycetes</taxon>
        <taxon>Helotiales</taxon>
        <taxon>Ploettnerulaceae</taxon>
        <taxon>Cadophora</taxon>
    </lineage>
</organism>
<dbReference type="OrthoDB" id="4738706at2759"/>
<feature type="compositionally biased region" description="Polar residues" evidence="8">
    <location>
        <begin position="704"/>
        <end position="715"/>
    </location>
</feature>
<evidence type="ECO:0000256" key="4">
    <source>
        <dbReference type="ARBA" id="ARBA00022833"/>
    </source>
</evidence>
<feature type="domain" description="C2H2-type" evidence="9">
    <location>
        <begin position="206"/>
        <end position="228"/>
    </location>
</feature>
<keyword evidence="4" id="KW-0862">Zinc</keyword>
<protein>
    <recommendedName>
        <fullName evidence="9">C2H2-type domain-containing protein</fullName>
    </recommendedName>
</protein>
<evidence type="ECO:0000256" key="6">
    <source>
        <dbReference type="ARBA" id="ARBA00023163"/>
    </source>
</evidence>
<comment type="subcellular location">
    <subcellularLocation>
        <location evidence="1">Nucleus</location>
    </subcellularLocation>
</comment>
<evidence type="ECO:0000256" key="8">
    <source>
        <dbReference type="SAM" id="MobiDB-lite"/>
    </source>
</evidence>
<dbReference type="GO" id="GO:0006357">
    <property type="term" value="P:regulation of transcription by RNA polymerase II"/>
    <property type="evidence" value="ECO:0007669"/>
    <property type="project" value="TreeGrafter"/>
</dbReference>
<keyword evidence="11" id="KW-1185">Reference proteome</keyword>
<keyword evidence="7" id="KW-0539">Nucleus</keyword>
<evidence type="ECO:0000313" key="11">
    <source>
        <dbReference type="Proteomes" id="UP000664132"/>
    </source>
</evidence>
<evidence type="ECO:0000256" key="2">
    <source>
        <dbReference type="ARBA" id="ARBA00022723"/>
    </source>
</evidence>
<accession>A0A8H7WCL2</accession>
<evidence type="ECO:0000256" key="1">
    <source>
        <dbReference type="ARBA" id="ARBA00004123"/>
    </source>
</evidence>
<keyword evidence="5" id="KW-0805">Transcription regulation</keyword>
<evidence type="ECO:0000256" key="5">
    <source>
        <dbReference type="ARBA" id="ARBA00023015"/>
    </source>
</evidence>
<dbReference type="EMBL" id="JAFJYH010000050">
    <property type="protein sequence ID" value="KAG4422369.1"/>
    <property type="molecule type" value="Genomic_DNA"/>
</dbReference>
<dbReference type="InterPro" id="IPR051061">
    <property type="entry name" value="Zinc_finger_trans_reg"/>
</dbReference>
<dbReference type="SUPFAM" id="SSF57667">
    <property type="entry name" value="beta-beta-alpha zinc fingers"/>
    <property type="match status" value="1"/>
</dbReference>
<dbReference type="Gene3D" id="3.30.160.60">
    <property type="entry name" value="Classic Zinc Finger"/>
    <property type="match status" value="1"/>
</dbReference>
<feature type="domain" description="C2H2-type" evidence="9">
    <location>
        <begin position="290"/>
        <end position="312"/>
    </location>
</feature>
<evidence type="ECO:0000256" key="3">
    <source>
        <dbReference type="ARBA" id="ARBA00022771"/>
    </source>
</evidence>
<feature type="domain" description="C2H2-type" evidence="9">
    <location>
        <begin position="600"/>
        <end position="620"/>
    </location>
</feature>
<proteinExistence type="predicted"/>
<feature type="compositionally biased region" description="Acidic residues" evidence="8">
    <location>
        <begin position="670"/>
        <end position="686"/>
    </location>
</feature>
<dbReference type="PANTHER" id="PTHR46179:SF13">
    <property type="entry name" value="C2H2-TYPE DOMAIN-CONTAINING PROTEIN"/>
    <property type="match status" value="1"/>
</dbReference>
<feature type="domain" description="C2H2-type" evidence="9">
    <location>
        <begin position="477"/>
        <end position="498"/>
    </location>
</feature>
<keyword evidence="3" id="KW-0863">Zinc-finger</keyword>
<comment type="caution">
    <text evidence="10">The sequence shown here is derived from an EMBL/GenBank/DDBJ whole genome shotgun (WGS) entry which is preliminary data.</text>
</comment>
<evidence type="ECO:0000259" key="9">
    <source>
        <dbReference type="SMART" id="SM00355"/>
    </source>
</evidence>
<name>A0A8H7WCL2_9HELO</name>
<feature type="domain" description="C2H2-type" evidence="9">
    <location>
        <begin position="536"/>
        <end position="566"/>
    </location>
</feature>
<dbReference type="GO" id="GO:0005634">
    <property type="term" value="C:nucleus"/>
    <property type="evidence" value="ECO:0007669"/>
    <property type="project" value="UniProtKB-SubCell"/>
</dbReference>
<feature type="region of interest" description="Disordered" evidence="8">
    <location>
        <begin position="649"/>
        <end position="740"/>
    </location>
</feature>
<dbReference type="Proteomes" id="UP000664132">
    <property type="component" value="Unassembled WGS sequence"/>
</dbReference>
<dbReference type="AlphaFoldDB" id="A0A8H7WCL2"/>
<dbReference type="PANTHER" id="PTHR46179">
    <property type="entry name" value="ZINC FINGER PROTEIN"/>
    <property type="match status" value="1"/>
</dbReference>
<keyword evidence="2" id="KW-0479">Metal-binding</keyword>
<sequence length="825" mass="93525">MEINRDQSMDPTDLCYPSVEFQNPGAQVHSDVHPDRSTPDYSGMTVSIDPPMSFRGRHRLLDDAYDRHLDPEQISAKELGFLSRQVGLCMEEVHAWFEDESNRRTKLLVKFKGQDSIDPRPYSPESMSSHAPSQSICTTTAEINESSQLDTECYPKFESIFSGPSSPGTVSGDYLQVPTRARRGRPAKPDSSSPPQPKRQKTSCQYPCFDCGKTFPADRWSEHVKRVHFPDSIWECQKTNERTGKPCSANPFYRTDNFTTHLRGEHRCEEPEISRLKITCKFAVVDFFHKVCGVCRRDLITRDESIEHTKEHLREICCRSNVPVDLGLSEWKERCGVEHKLKRGVHYQVDKEKVKDANDQGKDSDGDPDNNSNDDQTRPGSDESGNSSYQGRGDYSFGGFDYNQHFNFESYKGPDGLQDVETLSFGARDSSISSPSFAAHPYICTPSPYSYASSYPYAPPRAPNEYNYEREEASEKGRCTYPECGKVFKDLKAHMLTHRNERPEKCPIQTCDYHIKGFARKYDKNRHTLTHYRGTMVCGFCPGSGSAAEKSFNRADVFKRHLTSVHGVEQTPPNSRKKSTSAGMLSSQKKLYGYAPDATGKCSTCSAIFSNAQEFYEHLDDCVLRIIQQEEPSEAVNAAMLARIEKDSDETIRSNQLPATTAQLVHTSQDDVDEDEDEEDEEEDGNDKDFSPSKSRSSRKRSVNPANSVQKSRGLTHSKGGVNLDSSRRKRKDYPSSWGCPTSQMKLKKRVLNTFDGPRRLWKDDMMLDSDYEARIKLSTEKVYVTDLDIHTMRRADEFHASTAAFIADELTDMDLEKLVEVSQE</sequence>
<dbReference type="GO" id="GO:0008270">
    <property type="term" value="F:zinc ion binding"/>
    <property type="evidence" value="ECO:0007669"/>
    <property type="project" value="UniProtKB-KW"/>
</dbReference>
<dbReference type="InterPro" id="IPR036236">
    <property type="entry name" value="Znf_C2H2_sf"/>
</dbReference>
<evidence type="ECO:0000313" key="10">
    <source>
        <dbReference type="EMBL" id="KAG4422369.1"/>
    </source>
</evidence>
<gene>
    <name evidence="10" type="ORF">IFR04_004521</name>
</gene>
<dbReference type="SMART" id="SM00355">
    <property type="entry name" value="ZnF_C2H2"/>
    <property type="match status" value="6"/>
</dbReference>
<feature type="region of interest" description="Disordered" evidence="8">
    <location>
        <begin position="349"/>
        <end position="394"/>
    </location>
</feature>
<feature type="compositionally biased region" description="Basic and acidic residues" evidence="8">
    <location>
        <begin position="349"/>
        <end position="365"/>
    </location>
</feature>
<keyword evidence="6" id="KW-0804">Transcription</keyword>
<feature type="region of interest" description="Disordered" evidence="8">
    <location>
        <begin position="180"/>
        <end position="203"/>
    </location>
</feature>